<dbReference type="Pfam" id="PF00480">
    <property type="entry name" value="ROK"/>
    <property type="match status" value="1"/>
</dbReference>
<protein>
    <submittedName>
        <fullName evidence="2">ROK family protein</fullName>
    </submittedName>
</protein>
<dbReference type="InterPro" id="IPR000600">
    <property type="entry name" value="ROK"/>
</dbReference>
<comment type="similarity">
    <text evidence="1">Belongs to the ROK (NagC/XylR) family.</text>
</comment>
<organism evidence="2 3">
    <name type="scientific">Latilactobacillus sakei</name>
    <name type="common">Lactobacillus sakei</name>
    <dbReference type="NCBI Taxonomy" id="1599"/>
    <lineage>
        <taxon>Bacteria</taxon>
        <taxon>Bacillati</taxon>
        <taxon>Bacillota</taxon>
        <taxon>Bacilli</taxon>
        <taxon>Lactobacillales</taxon>
        <taxon>Lactobacillaceae</taxon>
        <taxon>Latilactobacillus</taxon>
    </lineage>
</organism>
<dbReference type="AlphaFoldDB" id="A0AAX0VDS6"/>
<evidence type="ECO:0000313" key="2">
    <source>
        <dbReference type="EMBL" id="PKX79939.1"/>
    </source>
</evidence>
<dbReference type="EMBL" id="MKGH01000002">
    <property type="protein sequence ID" value="PKX79939.1"/>
    <property type="molecule type" value="Genomic_DNA"/>
</dbReference>
<gene>
    <name evidence="2" type="ORF">CUR37_00830</name>
</gene>
<dbReference type="Proteomes" id="UP000234349">
    <property type="component" value="Unassembled WGS sequence"/>
</dbReference>
<name>A0AAX0VDS6_LATSK</name>
<dbReference type="Gene3D" id="3.30.420.40">
    <property type="match status" value="2"/>
</dbReference>
<dbReference type="InterPro" id="IPR043129">
    <property type="entry name" value="ATPase_NBD"/>
</dbReference>
<evidence type="ECO:0000313" key="3">
    <source>
        <dbReference type="Proteomes" id="UP000234349"/>
    </source>
</evidence>
<dbReference type="PANTHER" id="PTHR18964">
    <property type="entry name" value="ROK (REPRESSOR, ORF, KINASE) FAMILY"/>
    <property type="match status" value="1"/>
</dbReference>
<dbReference type="SUPFAM" id="SSF53067">
    <property type="entry name" value="Actin-like ATPase domain"/>
    <property type="match status" value="1"/>
</dbReference>
<evidence type="ECO:0000256" key="1">
    <source>
        <dbReference type="ARBA" id="ARBA00006479"/>
    </source>
</evidence>
<accession>A0AAX0VDS6</accession>
<proteinExistence type="inferred from homology"/>
<dbReference type="RefSeq" id="WP_011375335.1">
    <property type="nucleotide sequence ID" value="NZ_CBCRTW010000003.1"/>
</dbReference>
<sequence>MLTQASYLTFDIGGTTIKYGLIDENLSLTHLGQLETQQNQNGMIMQQLIQTTRKVMTTYKIIGIGVSTAGIVNRELGTIIYAGPTIPNYIGTEIKAILSHEFTLPVYVENDVNAALLGEKLVGAAQDANNIYCVALGTGIGGAHLLNNHLQDGGTAQANSIGYLLYDSATQTNYEQRASTLTLQAQLSAQLHLSVPEAFDAAKRGESLPLEIIKNWSRSVAQGLAQIILIVDPELLIIGGGVSKQEKFLLDLLNQSIPAYLPPNFYRTKLVTAHNFNDAALFGAVYRFFN</sequence>
<comment type="caution">
    <text evidence="2">The sequence shown here is derived from an EMBL/GenBank/DDBJ whole genome shotgun (WGS) entry which is preliminary data.</text>
</comment>
<reference evidence="2 3" key="1">
    <citation type="submission" date="2016-09" db="EMBL/GenBank/DDBJ databases">
        <authorList>
            <person name="Inglin R.C."/>
        </authorList>
    </citation>
    <scope>NUCLEOTIDE SEQUENCE [LARGE SCALE GENOMIC DNA]</scope>
    <source>
        <strain evidence="2 3">RI-517</strain>
    </source>
</reference>
<dbReference type="PANTHER" id="PTHR18964:SF165">
    <property type="entry name" value="BETA-GLUCOSIDE KINASE"/>
    <property type="match status" value="1"/>
</dbReference>